<dbReference type="AlphaFoldDB" id="A0A8T1JM54"/>
<organism evidence="2 4">
    <name type="scientific">Phytophthora cactorum</name>
    <dbReference type="NCBI Taxonomy" id="29920"/>
    <lineage>
        <taxon>Eukaryota</taxon>
        <taxon>Sar</taxon>
        <taxon>Stramenopiles</taxon>
        <taxon>Oomycota</taxon>
        <taxon>Peronosporomycetes</taxon>
        <taxon>Peronosporales</taxon>
        <taxon>Peronosporaceae</taxon>
        <taxon>Phytophthora</taxon>
    </lineage>
</organism>
<dbReference type="EMBL" id="RCMV01002771">
    <property type="protein sequence ID" value="KAG3201248.1"/>
    <property type="molecule type" value="Genomic_DNA"/>
</dbReference>
<name>A0A8T1JM54_9STRA</name>
<evidence type="ECO:0000313" key="4">
    <source>
        <dbReference type="Proteomes" id="UP000697107"/>
    </source>
</evidence>
<dbReference type="Proteomes" id="UP000760860">
    <property type="component" value="Unassembled WGS sequence"/>
</dbReference>
<comment type="caution">
    <text evidence="2">The sequence shown here is derived from an EMBL/GenBank/DDBJ whole genome shotgun (WGS) entry which is preliminary data.</text>
</comment>
<dbReference type="Proteomes" id="UP000697107">
    <property type="component" value="Unassembled WGS sequence"/>
</dbReference>
<keyword evidence="1" id="KW-0732">Signal</keyword>
<evidence type="ECO:0000313" key="3">
    <source>
        <dbReference type="EMBL" id="KAG3201248.1"/>
    </source>
</evidence>
<gene>
    <name evidence="2" type="ORF">PC118_g24411</name>
    <name evidence="3" type="ORF">PC129_g23573</name>
</gene>
<evidence type="ECO:0000313" key="2">
    <source>
        <dbReference type="EMBL" id="KAG2956559.1"/>
    </source>
</evidence>
<accession>A0A8T1JM54</accession>
<protein>
    <submittedName>
        <fullName evidence="2">Uncharacterized protein</fullName>
    </submittedName>
</protein>
<reference evidence="2" key="1">
    <citation type="submission" date="2018-10" db="EMBL/GenBank/DDBJ databases">
        <title>Effector identification in a new, highly contiguous assembly of the strawberry crown rot pathogen Phytophthora cactorum.</title>
        <authorList>
            <person name="Armitage A.D."/>
            <person name="Nellist C.F."/>
            <person name="Bates H."/>
            <person name="Vickerstaff R.J."/>
            <person name="Harrison R.J."/>
        </authorList>
    </citation>
    <scope>NUCLEOTIDE SEQUENCE</scope>
    <source>
        <strain evidence="2">P415</strain>
        <strain evidence="3">P421</strain>
    </source>
</reference>
<feature type="signal peptide" evidence="1">
    <location>
        <begin position="1"/>
        <end position="23"/>
    </location>
</feature>
<dbReference type="EMBL" id="RCML01002995">
    <property type="protein sequence ID" value="KAG2956559.1"/>
    <property type="molecule type" value="Genomic_DNA"/>
</dbReference>
<feature type="chain" id="PRO_5040044071" evidence="1">
    <location>
        <begin position="24"/>
        <end position="81"/>
    </location>
</feature>
<proteinExistence type="predicted"/>
<sequence length="81" mass="8643">MDDVTAAILAVVLGACVSAVVAAADKRCPRQPPKAPMAFKVHAFESNPWDRLVPQEATLRQGVVPTNLRAGACSMESRAWP</sequence>
<evidence type="ECO:0000256" key="1">
    <source>
        <dbReference type="SAM" id="SignalP"/>
    </source>
</evidence>